<name>A0A3S4FVL8_SERRU</name>
<evidence type="ECO:0000313" key="1">
    <source>
        <dbReference type="EMBL" id="VEA73357.1"/>
    </source>
</evidence>
<accession>A0A3S4FVL8</accession>
<dbReference type="Proteomes" id="UP000271603">
    <property type="component" value="Chromosome"/>
</dbReference>
<protein>
    <submittedName>
        <fullName evidence="1">Uncharacterized protein</fullName>
    </submittedName>
</protein>
<sequence length="114" mass="13423">MIDLNEIKITRRFEEFPLTDIDRRKVVALLEAKIPVMVIKQYMSHIPFRIIWGLATNPASFPALRTEEPYLSGQKRLRKARKMLSEGYTFEEITAVSGYPVRIIKDIERRLHSY</sequence>
<gene>
    <name evidence="1" type="ORF">NCTC9419_04986</name>
</gene>
<dbReference type="EMBL" id="LR134155">
    <property type="protein sequence ID" value="VEA73357.1"/>
    <property type="molecule type" value="Genomic_DNA"/>
</dbReference>
<proteinExistence type="predicted"/>
<reference evidence="1 2" key="1">
    <citation type="submission" date="2018-12" db="EMBL/GenBank/DDBJ databases">
        <authorList>
            <consortium name="Pathogen Informatics"/>
        </authorList>
    </citation>
    <scope>NUCLEOTIDE SEQUENCE [LARGE SCALE GENOMIC DNA]</scope>
    <source>
        <strain evidence="1 2">NCTC9419</strain>
    </source>
</reference>
<organism evidence="1 2">
    <name type="scientific">Serratia rubidaea</name>
    <name type="common">Serratia marinorubra</name>
    <dbReference type="NCBI Taxonomy" id="61652"/>
    <lineage>
        <taxon>Bacteria</taxon>
        <taxon>Pseudomonadati</taxon>
        <taxon>Pseudomonadota</taxon>
        <taxon>Gammaproteobacteria</taxon>
        <taxon>Enterobacterales</taxon>
        <taxon>Yersiniaceae</taxon>
        <taxon>Serratia</taxon>
    </lineage>
</organism>
<dbReference type="AlphaFoldDB" id="A0A3S4FVL8"/>
<evidence type="ECO:0000313" key="2">
    <source>
        <dbReference type="Proteomes" id="UP000271603"/>
    </source>
</evidence>